<organism evidence="7 8">
    <name type="scientific">Truepera radiovictrix (strain DSM 17093 / CIP 108686 / LMG 22925 / RQ-24)</name>
    <dbReference type="NCBI Taxonomy" id="649638"/>
    <lineage>
        <taxon>Bacteria</taxon>
        <taxon>Thermotogati</taxon>
        <taxon>Deinococcota</taxon>
        <taxon>Deinococci</taxon>
        <taxon>Trueperales</taxon>
        <taxon>Trueperaceae</taxon>
        <taxon>Truepera</taxon>
    </lineage>
</organism>
<evidence type="ECO:0000313" key="8">
    <source>
        <dbReference type="Proteomes" id="UP000000379"/>
    </source>
</evidence>
<dbReference type="HOGENOM" id="CLU_009834_2_0_0"/>
<gene>
    <name evidence="7" type="ordered locus">Trad_1690</name>
</gene>
<feature type="binding site" evidence="4">
    <location>
        <position position="123"/>
    </location>
    <ligand>
        <name>NAD(+)</name>
        <dbReference type="ChEBI" id="CHEBI:57540"/>
    </ligand>
</feature>
<protein>
    <submittedName>
        <fullName evidence="7">3-hydroxyacyl-CoA dehydrogenase NAD-binding protein</fullName>
        <ecNumber evidence="7">1.1.1.157</ecNumber>
    </submittedName>
</protein>
<name>D7CQ24_TRURR</name>
<dbReference type="Pfam" id="PF02737">
    <property type="entry name" value="3HCDH_N"/>
    <property type="match status" value="1"/>
</dbReference>
<dbReference type="KEGG" id="tra:Trad_1690"/>
<dbReference type="OrthoDB" id="9775332at2"/>
<dbReference type="EMBL" id="CP002049">
    <property type="protein sequence ID" value="ADI14808.1"/>
    <property type="molecule type" value="Genomic_DNA"/>
</dbReference>
<keyword evidence="4" id="KW-0520">NAD</keyword>
<dbReference type="eggNOG" id="COG1250">
    <property type="taxonomic scope" value="Bacteria"/>
</dbReference>
<dbReference type="GO" id="GO:0008691">
    <property type="term" value="F:3-hydroxybutyryl-CoA dehydrogenase activity"/>
    <property type="evidence" value="ECO:0007669"/>
    <property type="project" value="UniProtKB-EC"/>
</dbReference>
<feature type="binding site" evidence="4">
    <location>
        <position position="278"/>
    </location>
    <ligand>
        <name>NAD(+)</name>
        <dbReference type="ChEBI" id="CHEBI:57540"/>
    </ligand>
</feature>
<dbReference type="InterPro" id="IPR006108">
    <property type="entry name" value="3HC_DH_C"/>
</dbReference>
<feature type="domain" description="3-hydroxyacyl-CoA dehydrogenase C-terminal" evidence="5">
    <location>
        <begin position="190"/>
        <end position="286"/>
    </location>
</feature>
<dbReference type="STRING" id="649638.Trad_1690"/>
<reference evidence="7 8" key="2">
    <citation type="journal article" date="2011" name="Stand. Genomic Sci.">
        <title>Complete genome sequence of Truepera radiovictrix type strain (RQ-24).</title>
        <authorList>
            <person name="Ivanova N."/>
            <person name="Rohde C."/>
            <person name="Munk C."/>
            <person name="Nolan M."/>
            <person name="Lucas S."/>
            <person name="Del Rio T.G."/>
            <person name="Tice H."/>
            <person name="Deshpande S."/>
            <person name="Cheng J.F."/>
            <person name="Tapia R."/>
            <person name="Han C."/>
            <person name="Goodwin L."/>
            <person name="Pitluck S."/>
            <person name="Liolios K."/>
            <person name="Mavromatis K."/>
            <person name="Mikhailova N."/>
            <person name="Pati A."/>
            <person name="Chen A."/>
            <person name="Palaniappan K."/>
            <person name="Land M."/>
            <person name="Hauser L."/>
            <person name="Chang Y.J."/>
            <person name="Jeffries C.D."/>
            <person name="Brambilla E."/>
            <person name="Rohde M."/>
            <person name="Goker M."/>
            <person name="Tindall B.J."/>
            <person name="Woyke T."/>
            <person name="Bristow J."/>
            <person name="Eisen J.A."/>
            <person name="Markowitz V."/>
            <person name="Hugenholtz P."/>
            <person name="Kyrpides N.C."/>
            <person name="Klenk H.P."/>
            <person name="Lapidus A."/>
        </authorList>
    </citation>
    <scope>NUCLEOTIDE SEQUENCE [LARGE SCALE GENOMIC DNA]</scope>
    <source>
        <strain evidence="8">DSM 17093 / CIP 108686 / LMG 22925 / RQ-24</strain>
    </source>
</reference>
<dbReference type="InterPro" id="IPR036291">
    <property type="entry name" value="NAD(P)-bd_dom_sf"/>
</dbReference>
<evidence type="ECO:0000256" key="1">
    <source>
        <dbReference type="ARBA" id="ARBA00009463"/>
    </source>
</evidence>
<evidence type="ECO:0000256" key="4">
    <source>
        <dbReference type="PIRSR" id="PIRSR000105-2"/>
    </source>
</evidence>
<feature type="binding site" evidence="4">
    <location>
        <position position="147"/>
    </location>
    <ligand>
        <name>NAD(+)</name>
        <dbReference type="ChEBI" id="CHEBI:57540"/>
    </ligand>
</feature>
<comment type="similarity">
    <text evidence="1">Belongs to the 3-hydroxyacyl-CoA dehydrogenase family.</text>
</comment>
<dbReference type="AlphaFoldDB" id="D7CQ24"/>
<dbReference type="NCBIfam" id="NF005875">
    <property type="entry name" value="PRK07819.1"/>
    <property type="match status" value="1"/>
</dbReference>
<dbReference type="SUPFAM" id="SSF51735">
    <property type="entry name" value="NAD(P)-binding Rossmann-fold domains"/>
    <property type="match status" value="1"/>
</dbReference>
<dbReference type="Gene3D" id="3.40.50.720">
    <property type="entry name" value="NAD(P)-binding Rossmann-like Domain"/>
    <property type="match status" value="1"/>
</dbReference>
<evidence type="ECO:0000256" key="2">
    <source>
        <dbReference type="ARBA" id="ARBA00023002"/>
    </source>
</evidence>
<dbReference type="InterPro" id="IPR013328">
    <property type="entry name" value="6PGD_dom2"/>
</dbReference>
<dbReference type="Gene3D" id="1.10.1040.10">
    <property type="entry name" value="N-(1-d-carboxylethyl)-l-norvaline Dehydrogenase, domain 2"/>
    <property type="match status" value="1"/>
</dbReference>
<dbReference type="Pfam" id="PF00725">
    <property type="entry name" value="3HCDH"/>
    <property type="match status" value="1"/>
</dbReference>
<sequence>MKQHETATNVAVIGAGTMGAGIAQVCAAAGHTVTLVDVSAEALERGRKSVAKGLEKLVHKGRLGEAERDASLERLTFTGDLAAVGGAAVVIEAVFEAIAVKREVWEKLSEVATPEALLASNTSSLSLTEIAAGVAHPERFCGLHFFNPVPVLPLVEVVRALQTGAGTLERAEAFVRGLGKTPIVCDDRPGFIVNRLLIPYLNDAVHALAEGVASAEAIDSAMKLGANMPIGPLALLDLVGLDVALAAAESLHSEFGDPKFRPHPLLRQMVRAGKLGRKTGEGFFQYS</sequence>
<evidence type="ECO:0000259" key="6">
    <source>
        <dbReference type="Pfam" id="PF02737"/>
    </source>
</evidence>
<dbReference type="GO" id="GO:0070403">
    <property type="term" value="F:NAD+ binding"/>
    <property type="evidence" value="ECO:0007669"/>
    <property type="project" value="InterPro"/>
</dbReference>
<dbReference type="FunFam" id="3.40.50.720:FF:000009">
    <property type="entry name" value="Fatty oxidation complex, alpha subunit"/>
    <property type="match status" value="1"/>
</dbReference>
<dbReference type="PANTHER" id="PTHR48075">
    <property type="entry name" value="3-HYDROXYACYL-COA DEHYDROGENASE FAMILY PROTEIN"/>
    <property type="match status" value="1"/>
</dbReference>
<dbReference type="SUPFAM" id="SSF48179">
    <property type="entry name" value="6-phosphogluconate dehydrogenase C-terminal domain-like"/>
    <property type="match status" value="1"/>
</dbReference>
<feature type="binding site" evidence="4">
    <location>
        <begin position="14"/>
        <end position="19"/>
    </location>
    <ligand>
        <name>NAD(+)</name>
        <dbReference type="ChEBI" id="CHEBI:57540"/>
    </ligand>
</feature>
<feature type="binding site" evidence="4">
    <location>
        <position position="101"/>
    </location>
    <ligand>
        <name>NAD(+)</name>
        <dbReference type="ChEBI" id="CHEBI:57540"/>
    </ligand>
</feature>
<proteinExistence type="inferred from homology"/>
<reference evidence="8" key="1">
    <citation type="submission" date="2010-05" db="EMBL/GenBank/DDBJ databases">
        <title>The complete genome of Truepera radiovictris DSM 17093.</title>
        <authorList>
            <consortium name="US DOE Joint Genome Institute (JGI-PGF)"/>
            <person name="Lucas S."/>
            <person name="Copeland A."/>
            <person name="Lapidus A."/>
            <person name="Glavina del Rio T."/>
            <person name="Dalin E."/>
            <person name="Tice H."/>
            <person name="Bruce D."/>
            <person name="Goodwin L."/>
            <person name="Pitluck S."/>
            <person name="Kyrpides N."/>
            <person name="Mavromatis K."/>
            <person name="Ovchinnikova G."/>
            <person name="Munk A.C."/>
            <person name="Detter J.C."/>
            <person name="Han C."/>
            <person name="Tapia R."/>
            <person name="Land M."/>
            <person name="Hauser L."/>
            <person name="Markowitz V."/>
            <person name="Cheng J.-F."/>
            <person name="Hugenholtz P."/>
            <person name="Woyke T."/>
            <person name="Wu D."/>
            <person name="Tindall B."/>
            <person name="Pomrenke H.G."/>
            <person name="Brambilla E."/>
            <person name="Klenk H.-P."/>
            <person name="Eisen J.A."/>
        </authorList>
    </citation>
    <scope>NUCLEOTIDE SEQUENCE [LARGE SCALE GENOMIC DNA]</scope>
    <source>
        <strain evidence="8">DSM 17093 / CIP 108686 / LMG 22925 / RQ-24</strain>
    </source>
</reference>
<dbReference type="PANTHER" id="PTHR48075:SF5">
    <property type="entry name" value="3-HYDROXYBUTYRYL-COA DEHYDROGENASE"/>
    <property type="match status" value="1"/>
</dbReference>
<evidence type="ECO:0000313" key="7">
    <source>
        <dbReference type="EMBL" id="ADI14808.1"/>
    </source>
</evidence>
<dbReference type="InterPro" id="IPR008927">
    <property type="entry name" value="6-PGluconate_DH-like_C_sf"/>
</dbReference>
<dbReference type="EC" id="1.1.1.157" evidence="7"/>
<dbReference type="RefSeq" id="WP_013178175.1">
    <property type="nucleotide sequence ID" value="NC_014221.1"/>
</dbReference>
<dbReference type="InterPro" id="IPR006180">
    <property type="entry name" value="3-OHacyl-CoA_DH_CS"/>
</dbReference>
<keyword evidence="8" id="KW-1185">Reference proteome</keyword>
<evidence type="ECO:0000259" key="5">
    <source>
        <dbReference type="Pfam" id="PF00725"/>
    </source>
</evidence>
<feature type="binding site" evidence="4">
    <location>
        <position position="96"/>
    </location>
    <ligand>
        <name>NAD(+)</name>
        <dbReference type="ChEBI" id="CHEBI:57540"/>
    </ligand>
</feature>
<feature type="site" description="Important for catalytic activity" evidence="3">
    <location>
        <position position="144"/>
    </location>
</feature>
<dbReference type="Proteomes" id="UP000000379">
    <property type="component" value="Chromosome"/>
</dbReference>
<dbReference type="InterPro" id="IPR022694">
    <property type="entry name" value="3-OHacyl-CoA_DH"/>
</dbReference>
<dbReference type="PROSITE" id="PS00067">
    <property type="entry name" value="3HCDH"/>
    <property type="match status" value="1"/>
</dbReference>
<accession>D7CQ24</accession>
<dbReference type="PIRSF" id="PIRSF000105">
    <property type="entry name" value="HCDH"/>
    <property type="match status" value="1"/>
</dbReference>
<feature type="binding site" evidence="4">
    <location>
        <position position="37"/>
    </location>
    <ligand>
        <name>NAD(+)</name>
        <dbReference type="ChEBI" id="CHEBI:57540"/>
    </ligand>
</feature>
<evidence type="ECO:0000256" key="3">
    <source>
        <dbReference type="PIRSR" id="PIRSR000105-1"/>
    </source>
</evidence>
<keyword evidence="2 7" id="KW-0560">Oxidoreductase</keyword>
<dbReference type="InterPro" id="IPR006176">
    <property type="entry name" value="3-OHacyl-CoA_DH_NAD-bd"/>
</dbReference>
<feature type="domain" description="3-hydroxyacyl-CoA dehydrogenase NAD binding" evidence="6">
    <location>
        <begin position="9"/>
        <end position="187"/>
    </location>
</feature>
<dbReference type="GO" id="GO:0006635">
    <property type="term" value="P:fatty acid beta-oxidation"/>
    <property type="evidence" value="ECO:0007669"/>
    <property type="project" value="TreeGrafter"/>
</dbReference>